<evidence type="ECO:0000313" key="3">
    <source>
        <dbReference type="Proteomes" id="UP000282084"/>
    </source>
</evidence>
<sequence>MTGLGAALTGTGLTWLLGLGVFALACRVSATEPRGSRVARRIAAWQRAVPWAAATCAVFVVTGAGLLLTSPP</sequence>
<accession>A0A495W3L4</accession>
<reference evidence="2 3" key="1">
    <citation type="submission" date="2018-10" db="EMBL/GenBank/DDBJ databases">
        <title>Sequencing the genomes of 1000 actinobacteria strains.</title>
        <authorList>
            <person name="Klenk H.-P."/>
        </authorList>
    </citation>
    <scope>NUCLEOTIDE SEQUENCE [LARGE SCALE GENOMIC DNA]</scope>
    <source>
        <strain evidence="2 3">DSM 43800</strain>
    </source>
</reference>
<protein>
    <submittedName>
        <fullName evidence="2">Uncharacterized protein</fullName>
    </submittedName>
</protein>
<evidence type="ECO:0000256" key="1">
    <source>
        <dbReference type="SAM" id="Phobius"/>
    </source>
</evidence>
<dbReference type="EMBL" id="RBXO01000001">
    <property type="protein sequence ID" value="RKT56266.1"/>
    <property type="molecule type" value="Genomic_DNA"/>
</dbReference>
<dbReference type="Proteomes" id="UP000282084">
    <property type="component" value="Unassembled WGS sequence"/>
</dbReference>
<proteinExistence type="predicted"/>
<keyword evidence="3" id="KW-1185">Reference proteome</keyword>
<dbReference type="AlphaFoldDB" id="A0A495W3L4"/>
<feature type="transmembrane region" description="Helical" evidence="1">
    <location>
        <begin position="6"/>
        <end position="28"/>
    </location>
</feature>
<organism evidence="2 3">
    <name type="scientific">Saccharothrix australiensis</name>
    <dbReference type="NCBI Taxonomy" id="2072"/>
    <lineage>
        <taxon>Bacteria</taxon>
        <taxon>Bacillati</taxon>
        <taxon>Actinomycetota</taxon>
        <taxon>Actinomycetes</taxon>
        <taxon>Pseudonocardiales</taxon>
        <taxon>Pseudonocardiaceae</taxon>
        <taxon>Saccharothrix</taxon>
    </lineage>
</organism>
<dbReference type="RefSeq" id="WP_121007862.1">
    <property type="nucleotide sequence ID" value="NZ_RBXO01000001.1"/>
</dbReference>
<feature type="transmembrane region" description="Helical" evidence="1">
    <location>
        <begin position="48"/>
        <end position="68"/>
    </location>
</feature>
<keyword evidence="1" id="KW-0472">Membrane</keyword>
<gene>
    <name evidence="2" type="ORF">C8E97_4959</name>
</gene>
<comment type="caution">
    <text evidence="2">The sequence shown here is derived from an EMBL/GenBank/DDBJ whole genome shotgun (WGS) entry which is preliminary data.</text>
</comment>
<name>A0A495W3L4_9PSEU</name>
<keyword evidence="1" id="KW-1133">Transmembrane helix</keyword>
<keyword evidence="1" id="KW-0812">Transmembrane</keyword>
<evidence type="ECO:0000313" key="2">
    <source>
        <dbReference type="EMBL" id="RKT56266.1"/>
    </source>
</evidence>